<comment type="caution">
    <text evidence="7">The sequence shown here is derived from an EMBL/GenBank/DDBJ whole genome shotgun (WGS) entry which is preliminary data.</text>
</comment>
<dbReference type="CDD" id="cd17316">
    <property type="entry name" value="MFS_SV2_like"/>
    <property type="match status" value="1"/>
</dbReference>
<dbReference type="Pfam" id="PF07690">
    <property type="entry name" value="MFS_1"/>
    <property type="match status" value="1"/>
</dbReference>
<proteinExistence type="predicted"/>
<evidence type="ECO:0000256" key="5">
    <source>
        <dbReference type="SAM" id="Phobius"/>
    </source>
</evidence>
<evidence type="ECO:0000256" key="1">
    <source>
        <dbReference type="ARBA" id="ARBA00004141"/>
    </source>
</evidence>
<dbReference type="KEGG" id="pchm:VFPPC_09646"/>
<reference evidence="7 8" key="1">
    <citation type="journal article" date="2016" name="PLoS Pathog.">
        <title>Biosynthesis of antibiotic leucinostatins in bio-control fungus Purpureocillium lilacinum and their inhibition on phytophthora revealed by genome mining.</title>
        <authorList>
            <person name="Wang G."/>
            <person name="Liu Z."/>
            <person name="Lin R."/>
            <person name="Li E."/>
            <person name="Mao Z."/>
            <person name="Ling J."/>
            <person name="Yang Y."/>
            <person name="Yin W.B."/>
            <person name="Xie B."/>
        </authorList>
    </citation>
    <scope>NUCLEOTIDE SEQUENCE [LARGE SCALE GENOMIC DNA]</scope>
    <source>
        <strain evidence="7">170</strain>
    </source>
</reference>
<feature type="domain" description="Major facilitator superfamily (MFS) profile" evidence="6">
    <location>
        <begin position="53"/>
        <end position="456"/>
    </location>
</feature>
<dbReference type="SUPFAM" id="SSF103473">
    <property type="entry name" value="MFS general substrate transporter"/>
    <property type="match status" value="1"/>
</dbReference>
<feature type="transmembrane region" description="Helical" evidence="5">
    <location>
        <begin position="331"/>
        <end position="349"/>
    </location>
</feature>
<organism evidence="7 8">
    <name type="scientific">Pochonia chlamydosporia 170</name>
    <dbReference type="NCBI Taxonomy" id="1380566"/>
    <lineage>
        <taxon>Eukaryota</taxon>
        <taxon>Fungi</taxon>
        <taxon>Dikarya</taxon>
        <taxon>Ascomycota</taxon>
        <taxon>Pezizomycotina</taxon>
        <taxon>Sordariomycetes</taxon>
        <taxon>Hypocreomycetidae</taxon>
        <taxon>Hypocreales</taxon>
        <taxon>Clavicipitaceae</taxon>
        <taxon>Pochonia</taxon>
    </lineage>
</organism>
<feature type="transmembrane region" description="Helical" evidence="5">
    <location>
        <begin position="51"/>
        <end position="69"/>
    </location>
</feature>
<dbReference type="InterPro" id="IPR005829">
    <property type="entry name" value="Sugar_transporter_CS"/>
</dbReference>
<dbReference type="InterPro" id="IPR020846">
    <property type="entry name" value="MFS_dom"/>
</dbReference>
<feature type="transmembrane region" description="Helical" evidence="5">
    <location>
        <begin position="148"/>
        <end position="166"/>
    </location>
</feature>
<dbReference type="OrthoDB" id="5296287at2759"/>
<dbReference type="PANTHER" id="PTHR23508:SF10">
    <property type="entry name" value="CARBOXYLIC ACID TRANSPORTER PROTEIN HOMOLOG"/>
    <property type="match status" value="1"/>
</dbReference>
<evidence type="ECO:0000256" key="4">
    <source>
        <dbReference type="ARBA" id="ARBA00023136"/>
    </source>
</evidence>
<dbReference type="EMBL" id="LSBJ02000006">
    <property type="protein sequence ID" value="OAQ63702.1"/>
    <property type="molecule type" value="Genomic_DNA"/>
</dbReference>
<dbReference type="InterPro" id="IPR011701">
    <property type="entry name" value="MFS"/>
</dbReference>
<dbReference type="RefSeq" id="XP_018141282.1">
    <property type="nucleotide sequence ID" value="XM_018288147.1"/>
</dbReference>
<dbReference type="PROSITE" id="PS50850">
    <property type="entry name" value="MFS"/>
    <property type="match status" value="1"/>
</dbReference>
<keyword evidence="3 5" id="KW-1133">Transmembrane helix</keyword>
<dbReference type="InterPro" id="IPR036259">
    <property type="entry name" value="MFS_trans_sf"/>
</dbReference>
<gene>
    <name evidence="7" type="ORF">VFPPC_09646</name>
</gene>
<keyword evidence="4 5" id="KW-0472">Membrane</keyword>
<feature type="transmembrane region" description="Helical" evidence="5">
    <location>
        <begin position="178"/>
        <end position="198"/>
    </location>
</feature>
<feature type="transmembrane region" description="Helical" evidence="5">
    <location>
        <begin position="121"/>
        <end position="142"/>
    </location>
</feature>
<feature type="transmembrane region" description="Helical" evidence="5">
    <location>
        <begin position="430"/>
        <end position="451"/>
    </location>
</feature>
<feature type="transmembrane region" description="Helical" evidence="5">
    <location>
        <begin position="89"/>
        <end position="109"/>
    </location>
</feature>
<dbReference type="STRING" id="1380566.A0A179FDY1"/>
<protein>
    <submittedName>
        <fullName evidence="7">MFS transporter</fullName>
    </submittedName>
</protein>
<dbReference type="Gene3D" id="1.20.1250.20">
    <property type="entry name" value="MFS general substrate transporter like domains"/>
    <property type="match status" value="2"/>
</dbReference>
<dbReference type="GO" id="GO:0035879">
    <property type="term" value="P:plasma membrane lactate transport"/>
    <property type="evidence" value="ECO:0007669"/>
    <property type="project" value="TreeGrafter"/>
</dbReference>
<comment type="subcellular location">
    <subcellularLocation>
        <location evidence="1">Membrane</location>
        <topology evidence="1">Multi-pass membrane protein</topology>
    </subcellularLocation>
</comment>
<dbReference type="PANTHER" id="PTHR23508">
    <property type="entry name" value="CARBOXYLIC ACID TRANSPORTER PROTEIN HOMOLOG"/>
    <property type="match status" value="1"/>
</dbReference>
<dbReference type="GeneID" id="28852141"/>
<feature type="transmembrane region" description="Helical" evidence="5">
    <location>
        <begin position="303"/>
        <end position="324"/>
    </location>
</feature>
<feature type="transmembrane region" description="Helical" evidence="5">
    <location>
        <begin position="210"/>
        <end position="228"/>
    </location>
</feature>
<keyword evidence="8" id="KW-1185">Reference proteome</keyword>
<evidence type="ECO:0000313" key="7">
    <source>
        <dbReference type="EMBL" id="OAQ63702.1"/>
    </source>
</evidence>
<name>A0A179FDY1_METCM</name>
<dbReference type="GO" id="GO:0005886">
    <property type="term" value="C:plasma membrane"/>
    <property type="evidence" value="ECO:0007669"/>
    <property type="project" value="TreeGrafter"/>
</dbReference>
<dbReference type="AlphaFoldDB" id="A0A179FDY1"/>
<feature type="transmembrane region" description="Helical" evidence="5">
    <location>
        <begin position="264"/>
        <end position="283"/>
    </location>
</feature>
<evidence type="ECO:0000259" key="6">
    <source>
        <dbReference type="PROSITE" id="PS50850"/>
    </source>
</evidence>
<keyword evidence="2 5" id="KW-0812">Transmembrane</keyword>
<accession>A0A179FDY1</accession>
<dbReference type="GO" id="GO:0015355">
    <property type="term" value="F:secondary active monocarboxylate transmembrane transporter activity"/>
    <property type="evidence" value="ECO:0007669"/>
    <property type="project" value="TreeGrafter"/>
</dbReference>
<evidence type="ECO:0000256" key="3">
    <source>
        <dbReference type="ARBA" id="ARBA00022989"/>
    </source>
</evidence>
<dbReference type="Proteomes" id="UP000078397">
    <property type="component" value="Unassembled WGS sequence"/>
</dbReference>
<sequence>MSVQEEAAIDRAKPTMSVGRYLATRLPTLKPPMDHTIAPWTAFRMLNKRQWNSFLCAWSAWVLDALDFFTASLTVTQLAKEFHKTNSDISLGITLVLMLRSVGSVLFGVWSDRFGRRWPFLFNLFLFAVIELGTGFVTTYSQFLACRALFGIAMGGIYGNAAAFALEDVPKSARGLMSGLFQAGYPIGYLLTTVFSRLFLFETPQTWRSLFWFTAGLPIPIMIWRWFLPETQAYQEREALAKSKAAKASAFYREGAMAIANHKLILVYLIVLMAGCNFMTHGAQDFYPTLLISQYGFTADQVTITQVVANIGCASGAIAGGYLSEIFGRRFTVICFCVLAGTLCYPYAYTSTLAVAAPAFFLQFGIQGAFGIMPTHLMEMAPPVIRTFVVGTTYQLGNLASSPAAQLQAKIAEEYFPLPPSKAGVARYDYGKVICAVVAASAVFVIAVAFLGTENKGRSFDVSGEASDNQSIMIKHETPSGYHKEIA</sequence>
<evidence type="ECO:0000313" key="8">
    <source>
        <dbReference type="Proteomes" id="UP000078397"/>
    </source>
</evidence>
<evidence type="ECO:0000256" key="2">
    <source>
        <dbReference type="ARBA" id="ARBA00022692"/>
    </source>
</evidence>
<dbReference type="PROSITE" id="PS00217">
    <property type="entry name" value="SUGAR_TRANSPORT_2"/>
    <property type="match status" value="1"/>
</dbReference>